<evidence type="ECO:0000313" key="2">
    <source>
        <dbReference type="EMBL" id="MDM5451887.1"/>
    </source>
</evidence>
<evidence type="ECO:0000256" key="1">
    <source>
        <dbReference type="SAM" id="Phobius"/>
    </source>
</evidence>
<sequence>MKWENVAYGFTIFIALLFLEPYLDKMGISYWLKFLYIIVVVLCINFTLSKIKFLQKSVTKKVGWSTLITVMIFVAVLVNLIN</sequence>
<reference evidence="2" key="1">
    <citation type="submission" date="2023-06" db="EMBL/GenBank/DDBJ databases">
        <title>Comparative genomics of Bacillaceae isolates and their secondary metabolite potential.</title>
        <authorList>
            <person name="Song L."/>
            <person name="Nielsen L.J."/>
            <person name="Mohite O."/>
            <person name="Xu X."/>
            <person name="Weber T."/>
            <person name="Kovacs A.T."/>
        </authorList>
    </citation>
    <scope>NUCLEOTIDE SEQUENCE</scope>
    <source>
        <strain evidence="2">D8_B_37</strain>
    </source>
</reference>
<dbReference type="EMBL" id="JAUCEY010000008">
    <property type="protein sequence ID" value="MDM5451887.1"/>
    <property type="molecule type" value="Genomic_DNA"/>
</dbReference>
<dbReference type="KEGG" id="bsj:UP17_21305"/>
<gene>
    <name evidence="2" type="ORF">QUF89_06675</name>
</gene>
<keyword evidence="1" id="KW-0812">Transmembrane</keyword>
<feature type="transmembrane region" description="Helical" evidence="1">
    <location>
        <begin position="30"/>
        <end position="51"/>
    </location>
</feature>
<organism evidence="2 3">
    <name type="scientific">Peribacillus simplex</name>
    <dbReference type="NCBI Taxonomy" id="1478"/>
    <lineage>
        <taxon>Bacteria</taxon>
        <taxon>Bacillati</taxon>
        <taxon>Bacillota</taxon>
        <taxon>Bacilli</taxon>
        <taxon>Bacillales</taxon>
        <taxon>Bacillaceae</taxon>
        <taxon>Peribacillus</taxon>
    </lineage>
</organism>
<name>A0AAW7IPA7_9BACI</name>
<evidence type="ECO:0000313" key="3">
    <source>
        <dbReference type="Proteomes" id="UP001234602"/>
    </source>
</evidence>
<feature type="transmembrane region" description="Helical" evidence="1">
    <location>
        <begin position="6"/>
        <end position="23"/>
    </location>
</feature>
<keyword evidence="1" id="KW-0472">Membrane</keyword>
<feature type="transmembrane region" description="Helical" evidence="1">
    <location>
        <begin position="63"/>
        <end position="81"/>
    </location>
</feature>
<dbReference type="AlphaFoldDB" id="A0AAW7IPA7"/>
<comment type="caution">
    <text evidence="2">The sequence shown here is derived from an EMBL/GenBank/DDBJ whole genome shotgun (WGS) entry which is preliminary data.</text>
</comment>
<keyword evidence="1" id="KW-1133">Transmembrane helix</keyword>
<proteinExistence type="predicted"/>
<dbReference type="RefSeq" id="WP_061465098.1">
    <property type="nucleotide sequence ID" value="NZ_CP011008.1"/>
</dbReference>
<dbReference type="Proteomes" id="UP001234602">
    <property type="component" value="Unassembled WGS sequence"/>
</dbReference>
<protein>
    <submittedName>
        <fullName evidence="2">Uncharacterized protein</fullName>
    </submittedName>
</protein>
<accession>A0AAW7IPA7</accession>